<dbReference type="PANTHER" id="PTHR13891">
    <property type="entry name" value="CYTOCHROME C OXIDASE ASSEMBLY FACTOR 7"/>
    <property type="match status" value="1"/>
</dbReference>
<reference evidence="3" key="1">
    <citation type="journal article" date="2011" name="Genome Res.">
        <title>Deep small RNA sequencing from the nematode Ascaris reveals conservation, functional diversification, and novel developmental profiles.</title>
        <authorList>
            <person name="Wang J."/>
            <person name="Czech B."/>
            <person name="Crunk A."/>
            <person name="Wallace A."/>
            <person name="Mitreva M."/>
            <person name="Hannon G.J."/>
            <person name="Davis R.E."/>
        </authorList>
    </citation>
    <scope>NUCLEOTIDE SEQUENCE</scope>
</reference>
<dbReference type="InterPro" id="IPR040239">
    <property type="entry name" value="HcpB-like"/>
</dbReference>
<dbReference type="Pfam" id="PF08238">
    <property type="entry name" value="Sel1"/>
    <property type="match status" value="3"/>
</dbReference>
<proteinExistence type="evidence at transcript level"/>
<evidence type="ECO:0000256" key="1">
    <source>
        <dbReference type="ARBA" id="ARBA00008486"/>
    </source>
</evidence>
<evidence type="ECO:0000256" key="2">
    <source>
        <dbReference type="ARBA" id="ARBA00022737"/>
    </source>
</evidence>
<dbReference type="GO" id="GO:0005758">
    <property type="term" value="C:mitochondrial intermembrane space"/>
    <property type="evidence" value="ECO:0007669"/>
    <property type="project" value="TreeGrafter"/>
</dbReference>
<dbReference type="InterPro" id="IPR011990">
    <property type="entry name" value="TPR-like_helical_dom_sf"/>
</dbReference>
<comment type="similarity">
    <text evidence="1">Belongs to the hcp beta-lactamase family.</text>
</comment>
<dbReference type="PANTHER" id="PTHR13891:SF1">
    <property type="entry name" value="CYTOCHROME C OXIDASE ASSEMBLY FACTOR 7"/>
    <property type="match status" value="1"/>
</dbReference>
<evidence type="ECO:0000313" key="3">
    <source>
        <dbReference type="EMBL" id="ADY45431.1"/>
    </source>
</evidence>
<dbReference type="InterPro" id="IPR006597">
    <property type="entry name" value="Sel1-like"/>
</dbReference>
<dbReference type="SUPFAM" id="SSF81901">
    <property type="entry name" value="HCP-like"/>
    <property type="match status" value="2"/>
</dbReference>
<sequence length="264" mass="30223">MRKKGRIHVSCWPNIWRRLSADEKAEAERIQAERREYVKNIGIEYRFGCYEEKRADSCQLLAEYMEAIELNTKGAFSLFKTNCEQKKYPKSCYKYAMYLLAGKECEPSLKKMIEPLETACQANIPGACRYLSLVYWNGEKDRPADSAKAEKYMKKACELEDAQACWLLSTWFMGPMTKFITTSSGKTEDKSALGQLPRRMDLALKYGIRACDLQVPESCANVGRMYKIGDGVSKDPEKAKEYLDKAKEIMLNIKQRDAQPGFTG</sequence>
<dbReference type="SMART" id="SM00671">
    <property type="entry name" value="SEL1"/>
    <property type="match status" value="3"/>
</dbReference>
<dbReference type="AlphaFoldDB" id="F1L5M7"/>
<accession>F1L5M7</accession>
<protein>
    <submittedName>
        <fullName evidence="3">Hcp beta-lactamase-like protein</fullName>
    </submittedName>
</protein>
<organism evidence="3">
    <name type="scientific">Ascaris suum</name>
    <name type="common">Pig roundworm</name>
    <name type="synonym">Ascaris lumbricoides</name>
    <dbReference type="NCBI Taxonomy" id="6253"/>
    <lineage>
        <taxon>Eukaryota</taxon>
        <taxon>Metazoa</taxon>
        <taxon>Ecdysozoa</taxon>
        <taxon>Nematoda</taxon>
        <taxon>Chromadorea</taxon>
        <taxon>Rhabditida</taxon>
        <taxon>Spirurina</taxon>
        <taxon>Ascaridomorpha</taxon>
        <taxon>Ascaridoidea</taxon>
        <taxon>Ascarididae</taxon>
        <taxon>Ascaris</taxon>
    </lineage>
</organism>
<keyword evidence="2" id="KW-0677">Repeat</keyword>
<dbReference type="EMBL" id="JI171855">
    <property type="protein sequence ID" value="ADY45431.1"/>
    <property type="molecule type" value="mRNA"/>
</dbReference>
<dbReference type="Gene3D" id="1.25.40.10">
    <property type="entry name" value="Tetratricopeptide repeat domain"/>
    <property type="match status" value="1"/>
</dbReference>
<name>F1L5M7_ASCSU</name>